<dbReference type="AlphaFoldDB" id="A0A855F107"/>
<dbReference type="EMBL" id="NKYI01000017">
    <property type="protein sequence ID" value="PIK84364.1"/>
    <property type="molecule type" value="Genomic_DNA"/>
</dbReference>
<name>A0A855F107_RAOOR</name>
<gene>
    <name evidence="1" type="ORF">CFY86_09970</name>
</gene>
<organism evidence="1 2">
    <name type="scientific">Raoultella ornithinolytica</name>
    <name type="common">Klebsiella ornithinolytica</name>
    <dbReference type="NCBI Taxonomy" id="54291"/>
    <lineage>
        <taxon>Bacteria</taxon>
        <taxon>Pseudomonadati</taxon>
        <taxon>Pseudomonadota</taxon>
        <taxon>Gammaproteobacteria</taxon>
        <taxon>Enterobacterales</taxon>
        <taxon>Enterobacteriaceae</taxon>
        <taxon>Klebsiella/Raoultella group</taxon>
        <taxon>Raoultella</taxon>
    </lineage>
</organism>
<protein>
    <submittedName>
        <fullName evidence="1">Uncharacterized protein</fullName>
    </submittedName>
</protein>
<reference evidence="1 2" key="1">
    <citation type="submission" date="2017-07" db="EMBL/GenBank/DDBJ databases">
        <title>Raoultella ornithinolytica strain HH3 draft genome.</title>
        <authorList>
            <person name="Duceppe M.-O."/>
            <person name="Huang H."/>
            <person name="Phipps-Todd B."/>
        </authorList>
    </citation>
    <scope>NUCLEOTIDE SEQUENCE [LARGE SCALE GENOMIC DNA]</scope>
    <source>
        <strain evidence="1 2">HH3</strain>
    </source>
</reference>
<comment type="caution">
    <text evidence="1">The sequence shown here is derived from an EMBL/GenBank/DDBJ whole genome shotgun (WGS) entry which is preliminary data.</text>
</comment>
<proteinExistence type="predicted"/>
<evidence type="ECO:0000313" key="2">
    <source>
        <dbReference type="Proteomes" id="UP000229713"/>
    </source>
</evidence>
<dbReference type="Proteomes" id="UP000229713">
    <property type="component" value="Unassembled WGS sequence"/>
</dbReference>
<accession>A0A855F107</accession>
<evidence type="ECO:0000313" key="1">
    <source>
        <dbReference type="EMBL" id="PIK84364.1"/>
    </source>
</evidence>
<sequence>MTMSRKTFFIETQNINEQMGEFLNFTWASYAGLREMWWQVKGFTHCFPEMNNKILKEKFLTGLEIPGGIDLESVCLSQEWDAHVHRFSKSLIFEACTMYEAWAEKICDYVLPGDEKARKSLQFPTTNGSDGYMKVVNKVNLNASGFIKNNFFGIVSSNKMNRWVRINDFLIMYRYFKELRNSFIHGSGNVNQEIIDCYSEVESMHNARGQLTKFPINLSRPTIDSKIIIPIRDSVIFYSYIKYIIITFDAALCVSLSSENYMSHRIKEYINSNKKQVYHIPHNTSKKERVVKKILSGSFFPFSSSIDPIVDWLVQRNLVIR</sequence>